<gene>
    <name evidence="1" type="ORF">METZ01_LOCUS426793</name>
</gene>
<reference evidence="1" key="1">
    <citation type="submission" date="2018-05" db="EMBL/GenBank/DDBJ databases">
        <authorList>
            <person name="Lanie J.A."/>
            <person name="Ng W.-L."/>
            <person name="Kazmierczak K.M."/>
            <person name="Andrzejewski T.M."/>
            <person name="Davidsen T.M."/>
            <person name="Wayne K.J."/>
            <person name="Tettelin H."/>
            <person name="Glass J.I."/>
            <person name="Rusch D."/>
            <person name="Podicherti R."/>
            <person name="Tsui H.-C.T."/>
            <person name="Winkler M.E."/>
        </authorList>
    </citation>
    <scope>NUCLEOTIDE SEQUENCE</scope>
</reference>
<proteinExistence type="predicted"/>
<organism evidence="1">
    <name type="scientific">marine metagenome</name>
    <dbReference type="NCBI Taxonomy" id="408172"/>
    <lineage>
        <taxon>unclassified sequences</taxon>
        <taxon>metagenomes</taxon>
        <taxon>ecological metagenomes</taxon>
    </lineage>
</organism>
<dbReference type="AlphaFoldDB" id="A0A382XSV6"/>
<sequence length="62" mass="7327">MKAEGIEAKVALMDDLIYVLEQQRKRMPYNDDVPIGVLLDIMHKLEIYVNPIRNKRIIKWST</sequence>
<evidence type="ECO:0000313" key="1">
    <source>
        <dbReference type="EMBL" id="SVD73939.1"/>
    </source>
</evidence>
<protein>
    <submittedName>
        <fullName evidence="1">Uncharacterized protein</fullName>
    </submittedName>
</protein>
<accession>A0A382XSV6</accession>
<dbReference type="EMBL" id="UINC01170077">
    <property type="protein sequence ID" value="SVD73939.1"/>
    <property type="molecule type" value="Genomic_DNA"/>
</dbReference>
<name>A0A382XSV6_9ZZZZ</name>